<dbReference type="GO" id="GO:0015986">
    <property type="term" value="P:proton motive force-driven ATP synthesis"/>
    <property type="evidence" value="ECO:0007669"/>
    <property type="project" value="InterPro"/>
</dbReference>
<comment type="subunit">
    <text evidence="3">F-type ATPases have 2 components, CF(1) - the catalytic core - and CF(0) - the membrane proton channel.</text>
</comment>
<comment type="subcellular location">
    <subcellularLocation>
        <location evidence="1 12">Mitochondrion membrane</location>
        <topology evidence="1 12">Single-pass membrane protein</topology>
    </subcellularLocation>
</comment>
<reference evidence="14" key="1">
    <citation type="journal article" date="2015" name="Methods Ecol Evol">
        <title>Validating the power of mitochondrial metagenomics for community ecology and phylogenetics of complex assemblages.</title>
        <authorList>
            <person name="Gomez-Rodriguez C."/>
            <person name="Crampton-Platt A."/>
            <person name="Timmermans M.J.T.N."/>
            <person name="Baselga A."/>
            <person name="Vogler A.P."/>
        </authorList>
    </citation>
    <scope>NUCLEOTIDE SEQUENCE</scope>
</reference>
<dbReference type="GO" id="GO:0045259">
    <property type="term" value="C:proton-transporting ATP synthase complex"/>
    <property type="evidence" value="ECO:0007669"/>
    <property type="project" value="UniProtKB-KW"/>
</dbReference>
<evidence type="ECO:0000313" key="14">
    <source>
        <dbReference type="EMBL" id="APX40801.1"/>
    </source>
</evidence>
<proteinExistence type="inferred from homology"/>
<feature type="transmembrane region" description="Helical" evidence="13">
    <location>
        <begin position="6"/>
        <end position="24"/>
    </location>
</feature>
<evidence type="ECO:0000256" key="10">
    <source>
        <dbReference type="ARBA" id="ARBA00023128"/>
    </source>
</evidence>
<dbReference type="AlphaFoldDB" id="A0A1P8NNB6"/>
<comment type="similarity">
    <text evidence="2 12">Belongs to the ATPase protein 8 family.</text>
</comment>
<keyword evidence="10 12" id="KW-0496">Mitochondrion</keyword>
<evidence type="ECO:0000256" key="6">
    <source>
        <dbReference type="ARBA" id="ARBA00022692"/>
    </source>
</evidence>
<keyword evidence="9 12" id="KW-0406">Ion transport</keyword>
<keyword evidence="4 12" id="KW-0813">Transport</keyword>
<evidence type="ECO:0000256" key="5">
    <source>
        <dbReference type="ARBA" id="ARBA00022547"/>
    </source>
</evidence>
<evidence type="ECO:0000256" key="13">
    <source>
        <dbReference type="SAM" id="Phobius"/>
    </source>
</evidence>
<dbReference type="EMBL" id="KX943497">
    <property type="protein sequence ID" value="APX40801.1"/>
    <property type="molecule type" value="Genomic_DNA"/>
</dbReference>
<dbReference type="InterPro" id="IPR001421">
    <property type="entry name" value="ATP8_metazoa"/>
</dbReference>
<evidence type="ECO:0000256" key="3">
    <source>
        <dbReference type="ARBA" id="ARBA00011291"/>
    </source>
</evidence>
<keyword evidence="6 12" id="KW-0812">Transmembrane</keyword>
<keyword evidence="11 13" id="KW-0472">Membrane</keyword>
<evidence type="ECO:0000256" key="7">
    <source>
        <dbReference type="ARBA" id="ARBA00022781"/>
    </source>
</evidence>
<protein>
    <recommendedName>
        <fullName evidence="12">ATP synthase complex subunit 8</fullName>
    </recommendedName>
</protein>
<dbReference type="Pfam" id="PF00895">
    <property type="entry name" value="ATP-synt_8"/>
    <property type="match status" value="1"/>
</dbReference>
<dbReference type="GO" id="GO:0015078">
    <property type="term" value="F:proton transmembrane transporter activity"/>
    <property type="evidence" value="ECO:0007669"/>
    <property type="project" value="InterPro"/>
</dbReference>
<gene>
    <name evidence="14" type="primary">atp8</name>
</gene>
<keyword evidence="7 12" id="KW-0375">Hydrogen ion transport</keyword>
<evidence type="ECO:0000256" key="11">
    <source>
        <dbReference type="ARBA" id="ARBA00023136"/>
    </source>
</evidence>
<geneLocation type="mitochondrion" evidence="14"/>
<name>A0A1P8NNB6_9CUCU</name>
<evidence type="ECO:0000256" key="8">
    <source>
        <dbReference type="ARBA" id="ARBA00022989"/>
    </source>
</evidence>
<sequence>MPQMMPMNWLILMIYFIMFYYLMVNLNFYSFKYQPETSNISKTNNLNLWKW</sequence>
<evidence type="ECO:0000256" key="12">
    <source>
        <dbReference type="RuleBase" id="RU003661"/>
    </source>
</evidence>
<evidence type="ECO:0000256" key="1">
    <source>
        <dbReference type="ARBA" id="ARBA00004304"/>
    </source>
</evidence>
<evidence type="ECO:0000256" key="2">
    <source>
        <dbReference type="ARBA" id="ARBA00008892"/>
    </source>
</evidence>
<evidence type="ECO:0000256" key="4">
    <source>
        <dbReference type="ARBA" id="ARBA00022448"/>
    </source>
</evidence>
<accession>A0A1P8NNB6</accession>
<organism evidence="14">
    <name type="scientific">Phyllotreta tetrastigma</name>
    <dbReference type="NCBI Taxonomy" id="1315190"/>
    <lineage>
        <taxon>Eukaryota</taxon>
        <taxon>Metazoa</taxon>
        <taxon>Ecdysozoa</taxon>
        <taxon>Arthropoda</taxon>
        <taxon>Hexapoda</taxon>
        <taxon>Insecta</taxon>
        <taxon>Pterygota</taxon>
        <taxon>Neoptera</taxon>
        <taxon>Endopterygota</taxon>
        <taxon>Coleoptera</taxon>
        <taxon>Polyphaga</taxon>
        <taxon>Cucujiformia</taxon>
        <taxon>Chrysomeloidea</taxon>
        <taxon>Chrysomelidae</taxon>
        <taxon>Galerucinae</taxon>
        <taxon>Alticini</taxon>
        <taxon>Phyllotreta</taxon>
    </lineage>
</organism>
<evidence type="ECO:0000256" key="9">
    <source>
        <dbReference type="ARBA" id="ARBA00023065"/>
    </source>
</evidence>
<dbReference type="GO" id="GO:0031966">
    <property type="term" value="C:mitochondrial membrane"/>
    <property type="evidence" value="ECO:0007669"/>
    <property type="project" value="UniProtKB-SubCell"/>
</dbReference>
<reference evidence="14" key="2">
    <citation type="submission" date="2016-10" db="EMBL/GenBank/DDBJ databases">
        <authorList>
            <person name="Gomez-Rodriguez C."/>
            <person name="Crampton-Platt A."/>
            <person name="Timmermans M.J.T.N."/>
            <person name="Baselga A."/>
            <person name="Vogler A.P."/>
        </authorList>
    </citation>
    <scope>NUCLEOTIDE SEQUENCE</scope>
</reference>
<keyword evidence="5 12" id="KW-0138">CF(0)</keyword>
<keyword evidence="8 13" id="KW-1133">Transmembrane helix</keyword>